<feature type="region of interest" description="Disordered" evidence="1">
    <location>
        <begin position="94"/>
        <end position="178"/>
    </location>
</feature>
<gene>
    <name evidence="3" type="ORF">ALMOND_2B035953</name>
    <name evidence="2" type="ORF">L3X38_033904</name>
</gene>
<evidence type="ECO:0000313" key="3">
    <source>
        <dbReference type="EMBL" id="VVA21045.1"/>
    </source>
</evidence>
<evidence type="ECO:0000313" key="2">
    <source>
        <dbReference type="EMBL" id="KAI5324831.1"/>
    </source>
</evidence>
<dbReference type="EMBL" id="JAJFAZ020000006">
    <property type="protein sequence ID" value="KAI5324831.1"/>
    <property type="molecule type" value="Genomic_DNA"/>
</dbReference>
<dbReference type="Proteomes" id="UP000327085">
    <property type="component" value="Chromosome 6"/>
</dbReference>
<evidence type="ECO:0000313" key="5">
    <source>
        <dbReference type="Proteomes" id="UP001054821"/>
    </source>
</evidence>
<feature type="compositionally biased region" description="Basic residues" evidence="1">
    <location>
        <begin position="148"/>
        <end position="162"/>
    </location>
</feature>
<evidence type="ECO:0000256" key="1">
    <source>
        <dbReference type="SAM" id="MobiDB-lite"/>
    </source>
</evidence>
<dbReference type="EMBL" id="CABIKO010000049">
    <property type="protein sequence ID" value="VVA21045.1"/>
    <property type="molecule type" value="Genomic_DNA"/>
</dbReference>
<proteinExistence type="predicted"/>
<dbReference type="Gramene" id="VVA21045">
    <property type="protein sequence ID" value="VVA21045"/>
    <property type="gene ID" value="Prudul26B035953"/>
</dbReference>
<dbReference type="Proteomes" id="UP001054821">
    <property type="component" value="Chromosome 6"/>
</dbReference>
<reference evidence="4" key="2">
    <citation type="journal article" date="2020" name="Plant J.">
        <title>Transposons played a major role in the diversification between the closely related almond and peach genomes: results from the almond genome sequence.</title>
        <authorList>
            <person name="Alioto T."/>
            <person name="Alexiou K.G."/>
            <person name="Bardil A."/>
            <person name="Barteri F."/>
            <person name="Castanera R."/>
            <person name="Cruz F."/>
            <person name="Dhingra A."/>
            <person name="Duval H."/>
            <person name="Fernandez I Marti A."/>
            <person name="Frias L."/>
            <person name="Galan B."/>
            <person name="Garcia J.L."/>
            <person name="Howad W."/>
            <person name="Gomez-Garrido J."/>
            <person name="Gut M."/>
            <person name="Julca I."/>
            <person name="Morata J."/>
            <person name="Puigdomenech P."/>
            <person name="Ribeca P."/>
            <person name="Rubio Cabetas M.J."/>
            <person name="Vlasova A."/>
            <person name="Wirthensohn M."/>
            <person name="Garcia-Mas J."/>
            <person name="Gabaldon T."/>
            <person name="Casacuberta J.M."/>
            <person name="Arus P."/>
        </authorList>
    </citation>
    <scope>NUCLEOTIDE SEQUENCE [LARGE SCALE GENOMIC DNA]</scope>
    <source>
        <strain evidence="4">cv. Texas</strain>
    </source>
</reference>
<sequence length="178" mass="20194">MGWMLYHVVVPFVGPTNCAHEIAEYRDRGIPIPFDAVHSHWWKLDLINIGNSSHGTTSPGRSQLQRFNMWYEQQDDEKKRQVYMTLVKLMNPGSTALTEPKEKLKTKGRPRKVDTSTRRLPSVFEIDEASIAPPKNKPKQSLTASLKIKPKKSTTAVPKKRNLVASSSMLSNPKKKLT</sequence>
<reference evidence="2 5" key="3">
    <citation type="journal article" date="2022" name="G3 (Bethesda)">
        <title>Whole-genome sequence and methylome profiling of the almond [Prunus dulcis (Mill.) D.A. Webb] cultivar 'Nonpareil'.</title>
        <authorList>
            <person name="D'Amico-Willman K.M."/>
            <person name="Ouma W.Z."/>
            <person name="Meulia T."/>
            <person name="Sideli G.M."/>
            <person name="Gradziel T.M."/>
            <person name="Fresnedo-Ramirez J."/>
        </authorList>
    </citation>
    <scope>NUCLEOTIDE SEQUENCE [LARGE SCALE GENOMIC DNA]</scope>
    <source>
        <strain evidence="2">Clone GOH B32 T37-40</strain>
    </source>
</reference>
<keyword evidence="5" id="KW-1185">Reference proteome</keyword>
<feature type="compositionally biased region" description="Basic and acidic residues" evidence="1">
    <location>
        <begin position="99"/>
        <end position="117"/>
    </location>
</feature>
<reference evidence="3" key="1">
    <citation type="submission" date="2019-07" db="EMBL/GenBank/DDBJ databases">
        <authorList>
            <person name="Alioto T."/>
            <person name="Alioto T."/>
            <person name="Gomez Garrido J."/>
        </authorList>
    </citation>
    <scope>NUCLEOTIDE SEQUENCE</scope>
</reference>
<organism evidence="3 4">
    <name type="scientific">Prunus dulcis</name>
    <name type="common">Almond</name>
    <name type="synonym">Amygdalus dulcis</name>
    <dbReference type="NCBI Taxonomy" id="3755"/>
    <lineage>
        <taxon>Eukaryota</taxon>
        <taxon>Viridiplantae</taxon>
        <taxon>Streptophyta</taxon>
        <taxon>Embryophyta</taxon>
        <taxon>Tracheophyta</taxon>
        <taxon>Spermatophyta</taxon>
        <taxon>Magnoliopsida</taxon>
        <taxon>eudicotyledons</taxon>
        <taxon>Gunneridae</taxon>
        <taxon>Pentapetalae</taxon>
        <taxon>rosids</taxon>
        <taxon>fabids</taxon>
        <taxon>Rosales</taxon>
        <taxon>Rosaceae</taxon>
        <taxon>Amygdaloideae</taxon>
        <taxon>Amygdaleae</taxon>
        <taxon>Prunus</taxon>
    </lineage>
</organism>
<name>A0A5E4EZ41_PRUDU</name>
<accession>A0A5E4EZ41</accession>
<dbReference type="InParanoid" id="A0A5E4EZ41"/>
<dbReference type="AlphaFoldDB" id="A0A5E4EZ41"/>
<evidence type="ECO:0000313" key="4">
    <source>
        <dbReference type="Proteomes" id="UP000327085"/>
    </source>
</evidence>
<protein>
    <submittedName>
        <fullName evidence="3">Uncharacterized protein</fullName>
    </submittedName>
</protein>